<dbReference type="Proteomes" id="UP000245468">
    <property type="component" value="Chromosome"/>
</dbReference>
<dbReference type="InterPro" id="IPR004891">
    <property type="entry name" value="Mercury-R_MerC"/>
</dbReference>
<evidence type="ECO:0000313" key="1">
    <source>
        <dbReference type="EMBL" id="AWL08187.1"/>
    </source>
</evidence>
<protein>
    <submittedName>
        <fullName evidence="1">Uncharacterized protein</fullName>
    </submittedName>
</protein>
<dbReference type="EMBL" id="CP029346">
    <property type="protein sequence ID" value="AWL08187.1"/>
    <property type="molecule type" value="Genomic_DNA"/>
</dbReference>
<gene>
    <name evidence="1" type="ORF">HME7025_00309</name>
</gene>
<proteinExistence type="predicted"/>
<dbReference type="OrthoDB" id="5966279at2"/>
<name>A0A2S2DTN7_9BACT</name>
<evidence type="ECO:0000313" key="2">
    <source>
        <dbReference type="Proteomes" id="UP000245468"/>
    </source>
</evidence>
<reference evidence="2" key="1">
    <citation type="submission" date="2018-05" db="EMBL/GenBank/DDBJ databases">
        <title>Pseudarcicella sp. HME7025 Genome sequencing and assembly.</title>
        <authorList>
            <person name="Kim H."/>
            <person name="Kang H."/>
            <person name="Joh K."/>
        </authorList>
    </citation>
    <scope>NUCLEOTIDE SEQUENCE [LARGE SCALE GENOMIC DNA]</scope>
    <source>
        <strain evidence="2">HME7025</strain>
    </source>
</reference>
<dbReference type="AlphaFoldDB" id="A0A2S2DTN7"/>
<accession>A0A2S2DTN7</accession>
<dbReference type="RefSeq" id="WP_109321951.1">
    <property type="nucleotide sequence ID" value="NZ_CP029346.1"/>
</dbReference>
<dbReference type="KEGG" id="psez:HME7025_00309"/>
<dbReference type="GO" id="GO:0015097">
    <property type="term" value="F:mercury ion transmembrane transporter activity"/>
    <property type="evidence" value="ECO:0007669"/>
    <property type="project" value="InterPro"/>
</dbReference>
<sequence>MKRYKHLLVMEKMGLFFSIACAIHCMTLPIFLFFAPYIASSFAFTSTFEWFLVSTSFLLAFILLFQDFKRHRKPLPMVYLGLAVLVKLIEVVLGNNSFDWAFGLLLGIFISVGYWVNYKHKVACTCKIKRQA</sequence>
<dbReference type="Pfam" id="PF03203">
    <property type="entry name" value="MerC"/>
    <property type="match status" value="1"/>
</dbReference>
<organism evidence="1 2">
    <name type="scientific">Aquirufa nivalisilvae</name>
    <dbReference type="NCBI Taxonomy" id="2516557"/>
    <lineage>
        <taxon>Bacteria</taxon>
        <taxon>Pseudomonadati</taxon>
        <taxon>Bacteroidota</taxon>
        <taxon>Cytophagia</taxon>
        <taxon>Cytophagales</taxon>
        <taxon>Flectobacillaceae</taxon>
        <taxon>Aquirufa</taxon>
    </lineage>
</organism>
<keyword evidence="2" id="KW-1185">Reference proteome</keyword>
<dbReference type="GO" id="GO:0016020">
    <property type="term" value="C:membrane"/>
    <property type="evidence" value="ECO:0007669"/>
    <property type="project" value="InterPro"/>
</dbReference>